<keyword evidence="2" id="KW-0808">Transferase</keyword>
<gene>
    <name evidence="2" type="ORF">SAMN04488691_11079</name>
</gene>
<dbReference type="Pfam" id="PF18765">
    <property type="entry name" value="Polbeta"/>
    <property type="match status" value="1"/>
</dbReference>
<sequence>MESSDGRAQVFSALKESVCPDPDVEFVVAFGSQTTGEATSTSDLDIAVKFADSLSDRERFKKQCFLSGDLQQEDAPFVDLSDIETLSLDVAHDAVNGSFVCGDEHAFGRFKRDIEARFVEQAGDLRRQQRAVIDRIAEEGLRG</sequence>
<dbReference type="PANTHER" id="PTHR43852">
    <property type="entry name" value="NUCLEOTIDYLTRANSFERASE"/>
    <property type="match status" value="1"/>
</dbReference>
<dbReference type="OrthoDB" id="61846at2157"/>
<dbReference type="InterPro" id="IPR052930">
    <property type="entry name" value="TA_antitoxin_MntA"/>
</dbReference>
<evidence type="ECO:0000313" key="3">
    <source>
        <dbReference type="Proteomes" id="UP000183894"/>
    </source>
</evidence>
<evidence type="ECO:0000313" key="2">
    <source>
        <dbReference type="EMBL" id="SEL88885.1"/>
    </source>
</evidence>
<proteinExistence type="predicted"/>
<protein>
    <submittedName>
        <fullName evidence="2">Nucleotidyltransferase domain-containing protein</fullName>
    </submittedName>
</protein>
<dbReference type="Proteomes" id="UP000183894">
    <property type="component" value="Unassembled WGS sequence"/>
</dbReference>
<reference evidence="2 3" key="1">
    <citation type="submission" date="2016-10" db="EMBL/GenBank/DDBJ databases">
        <authorList>
            <person name="de Groot N.N."/>
        </authorList>
    </citation>
    <scope>NUCLEOTIDE SEQUENCE [LARGE SCALE GENOMIC DNA]</scope>
    <source>
        <strain evidence="2 3">CDM_5</strain>
    </source>
</reference>
<dbReference type="EMBL" id="FOAD01000010">
    <property type="protein sequence ID" value="SEL88885.1"/>
    <property type="molecule type" value="Genomic_DNA"/>
</dbReference>
<feature type="domain" description="Polymerase beta nucleotidyltransferase" evidence="1">
    <location>
        <begin position="20"/>
        <end position="96"/>
    </location>
</feature>
<dbReference type="Gene3D" id="3.30.460.10">
    <property type="entry name" value="Beta Polymerase, domain 2"/>
    <property type="match status" value="1"/>
</dbReference>
<dbReference type="InterPro" id="IPR043519">
    <property type="entry name" value="NT_sf"/>
</dbReference>
<dbReference type="GO" id="GO:0016740">
    <property type="term" value="F:transferase activity"/>
    <property type="evidence" value="ECO:0007669"/>
    <property type="project" value="UniProtKB-KW"/>
</dbReference>
<dbReference type="SUPFAM" id="SSF81301">
    <property type="entry name" value="Nucleotidyltransferase"/>
    <property type="match status" value="1"/>
</dbReference>
<dbReference type="CDD" id="cd05403">
    <property type="entry name" value="NT_KNTase_like"/>
    <property type="match status" value="1"/>
</dbReference>
<dbReference type="AlphaFoldDB" id="A0A1H7TWE8"/>
<dbReference type="RefSeq" id="WP_074796174.1">
    <property type="nucleotide sequence ID" value="NZ_FOAD01000010.1"/>
</dbReference>
<evidence type="ECO:0000259" key="1">
    <source>
        <dbReference type="Pfam" id="PF18765"/>
    </source>
</evidence>
<dbReference type="InterPro" id="IPR041633">
    <property type="entry name" value="Polbeta"/>
</dbReference>
<dbReference type="PANTHER" id="PTHR43852:SF2">
    <property type="entry name" value="PROTEIN ADENYLYLTRANSFERASE MNTA"/>
    <property type="match status" value="1"/>
</dbReference>
<accession>A0A1H7TWE8</accession>
<name>A0A1H7TWE8_HALLR</name>
<organism evidence="2 3">
    <name type="scientific">Haloferax larsenii</name>
    <dbReference type="NCBI Taxonomy" id="302484"/>
    <lineage>
        <taxon>Archaea</taxon>
        <taxon>Methanobacteriati</taxon>
        <taxon>Methanobacteriota</taxon>
        <taxon>Stenosarchaea group</taxon>
        <taxon>Halobacteria</taxon>
        <taxon>Halobacteriales</taxon>
        <taxon>Haloferacaceae</taxon>
        <taxon>Haloferax</taxon>
    </lineage>
</organism>